<reference evidence="1 2" key="1">
    <citation type="submission" date="2019-12" db="EMBL/GenBank/DDBJ databases">
        <title>Snethiella sp. nov. sp. isolated from sea sand.</title>
        <authorList>
            <person name="Kim J."/>
            <person name="Jeong S.E."/>
            <person name="Jung H.S."/>
            <person name="Jeon C.O."/>
        </authorList>
    </citation>
    <scope>NUCLEOTIDE SEQUENCE [LARGE SCALE GENOMIC DNA]</scope>
    <source>
        <strain evidence="1 2">DP05</strain>
    </source>
</reference>
<dbReference type="EMBL" id="WTUW01000002">
    <property type="protein sequence ID" value="MZR31409.1"/>
    <property type="molecule type" value="Genomic_DNA"/>
</dbReference>
<name>A0A6L8W9J5_9PROT</name>
<evidence type="ECO:0000313" key="1">
    <source>
        <dbReference type="EMBL" id="MZR31409.1"/>
    </source>
</evidence>
<proteinExistence type="predicted"/>
<protein>
    <submittedName>
        <fullName evidence="1">Uncharacterized protein</fullName>
    </submittedName>
</protein>
<dbReference type="RefSeq" id="WP_161315915.1">
    <property type="nucleotide sequence ID" value="NZ_WTUW01000002.1"/>
</dbReference>
<keyword evidence="2" id="KW-1185">Reference proteome</keyword>
<sequence>MQLKFEAAIFNEEVLDALQEGEHHKSLSDSWAETHYFDVYAESLEQAWEKMRRKYSAERGFVIKSIEEVD</sequence>
<gene>
    <name evidence="1" type="ORF">GQE98_12265</name>
</gene>
<dbReference type="Proteomes" id="UP000476030">
    <property type="component" value="Unassembled WGS sequence"/>
</dbReference>
<accession>A0A6L8W9J5</accession>
<comment type="caution">
    <text evidence="1">The sequence shown here is derived from an EMBL/GenBank/DDBJ whole genome shotgun (WGS) entry which is preliminary data.</text>
</comment>
<dbReference type="AlphaFoldDB" id="A0A6L8W9J5"/>
<organism evidence="1 2">
    <name type="scientific">Sneathiella litorea</name>
    <dbReference type="NCBI Taxonomy" id="2606216"/>
    <lineage>
        <taxon>Bacteria</taxon>
        <taxon>Pseudomonadati</taxon>
        <taxon>Pseudomonadota</taxon>
        <taxon>Alphaproteobacteria</taxon>
        <taxon>Sneathiellales</taxon>
        <taxon>Sneathiellaceae</taxon>
        <taxon>Sneathiella</taxon>
    </lineage>
</organism>
<evidence type="ECO:0000313" key="2">
    <source>
        <dbReference type="Proteomes" id="UP000476030"/>
    </source>
</evidence>